<evidence type="ECO:0000256" key="6">
    <source>
        <dbReference type="ARBA" id="ARBA00023098"/>
    </source>
</evidence>
<evidence type="ECO:0000313" key="12">
    <source>
        <dbReference type="Proteomes" id="UP001458880"/>
    </source>
</evidence>
<proteinExistence type="predicted"/>
<dbReference type="GO" id="GO:0050482">
    <property type="term" value="P:arachidonate secretion"/>
    <property type="evidence" value="ECO:0007669"/>
    <property type="project" value="InterPro"/>
</dbReference>
<gene>
    <name evidence="11" type="ORF">QE152_g5420</name>
</gene>
<keyword evidence="4" id="KW-0964">Secreted</keyword>
<evidence type="ECO:0000256" key="7">
    <source>
        <dbReference type="ARBA" id="ARBA00029903"/>
    </source>
</evidence>
<protein>
    <recommendedName>
        <fullName evidence="3">phospholipase A2</fullName>
        <ecNumber evidence="3">3.1.1.4</ecNumber>
    </recommendedName>
    <alternativeName>
        <fullName evidence="7">Phosphatidylcholine 2-acylhydrolase</fullName>
    </alternativeName>
</protein>
<evidence type="ECO:0000259" key="10">
    <source>
        <dbReference type="Pfam" id="PF05826"/>
    </source>
</evidence>
<dbReference type="EMBL" id="JASPKY010000032">
    <property type="protein sequence ID" value="KAK9747280.1"/>
    <property type="molecule type" value="Genomic_DNA"/>
</dbReference>
<dbReference type="GO" id="GO:0006644">
    <property type="term" value="P:phospholipid metabolic process"/>
    <property type="evidence" value="ECO:0007669"/>
    <property type="project" value="InterPro"/>
</dbReference>
<sequence length="266" mass="30011">MHIYQAFIFPLIFAFSEAQLYLTNSNVTEVCEFQEDSCTVHFDSKKIEKLLEKESQKITIIDNDEFAAIKGTCLLSSRFWNEKYGFIYPGTLWCGRGTKATEFSQLGVHSKEDSCCRDHDNCPSSLAAGQCRSGICNDSRFTRSHCECDRKFQECLRNSGTETGNLIGAIFFNIAQIFCFSPTPNCPERERVVFDGENATSPCPFEFLPSDKIYIQGPGSSEEKTTSKPPQKHLKTTSKTPQNRLKNTSKAPQNHLNPPQNHLKPP</sequence>
<dbReference type="InterPro" id="IPR016090">
    <property type="entry name" value="PLA2-like_dom"/>
</dbReference>
<dbReference type="PANTHER" id="PTHR12253">
    <property type="entry name" value="RH14732P"/>
    <property type="match status" value="1"/>
</dbReference>
<feature type="domain" description="Phospholipase A2-like central" evidence="10">
    <location>
        <begin position="87"/>
        <end position="181"/>
    </location>
</feature>
<dbReference type="InterPro" id="IPR036444">
    <property type="entry name" value="PLipase_A2_dom_sf"/>
</dbReference>
<dbReference type="PROSITE" id="PS00118">
    <property type="entry name" value="PA2_HIS"/>
    <property type="match status" value="1"/>
</dbReference>
<name>A0AAW1MNT8_POPJA</name>
<organism evidence="11 12">
    <name type="scientific">Popillia japonica</name>
    <name type="common">Japanese beetle</name>
    <dbReference type="NCBI Taxonomy" id="7064"/>
    <lineage>
        <taxon>Eukaryota</taxon>
        <taxon>Metazoa</taxon>
        <taxon>Ecdysozoa</taxon>
        <taxon>Arthropoda</taxon>
        <taxon>Hexapoda</taxon>
        <taxon>Insecta</taxon>
        <taxon>Pterygota</taxon>
        <taxon>Neoptera</taxon>
        <taxon>Endopterygota</taxon>
        <taxon>Coleoptera</taxon>
        <taxon>Polyphaga</taxon>
        <taxon>Scarabaeiformia</taxon>
        <taxon>Scarabaeidae</taxon>
        <taxon>Rutelinae</taxon>
        <taxon>Popillia</taxon>
    </lineage>
</organism>
<feature type="region of interest" description="Disordered" evidence="8">
    <location>
        <begin position="214"/>
        <end position="266"/>
    </location>
</feature>
<comment type="cofactor">
    <cofactor evidence="1">
        <name>Ca(2+)</name>
        <dbReference type="ChEBI" id="CHEBI:29108"/>
    </cofactor>
</comment>
<evidence type="ECO:0000256" key="3">
    <source>
        <dbReference type="ARBA" id="ARBA00013278"/>
    </source>
</evidence>
<reference evidence="11 12" key="1">
    <citation type="journal article" date="2024" name="BMC Genomics">
        <title>De novo assembly and annotation of Popillia japonica's genome with initial clues to its potential as an invasive pest.</title>
        <authorList>
            <person name="Cucini C."/>
            <person name="Boschi S."/>
            <person name="Funari R."/>
            <person name="Cardaioli E."/>
            <person name="Iannotti N."/>
            <person name="Marturano G."/>
            <person name="Paoli F."/>
            <person name="Bruttini M."/>
            <person name="Carapelli A."/>
            <person name="Frati F."/>
            <person name="Nardi F."/>
        </authorList>
    </citation>
    <scope>NUCLEOTIDE SEQUENCE [LARGE SCALE GENOMIC DNA]</scope>
    <source>
        <strain evidence="11">DMR45628</strain>
    </source>
</reference>
<evidence type="ECO:0000256" key="9">
    <source>
        <dbReference type="SAM" id="SignalP"/>
    </source>
</evidence>
<keyword evidence="9" id="KW-0732">Signal</keyword>
<evidence type="ECO:0000256" key="4">
    <source>
        <dbReference type="ARBA" id="ARBA00022525"/>
    </source>
</evidence>
<dbReference type="CDD" id="cd04704">
    <property type="entry name" value="PLA2_bee_venom_like"/>
    <property type="match status" value="1"/>
</dbReference>
<dbReference type="SUPFAM" id="SSF48619">
    <property type="entry name" value="Phospholipase A2, PLA2"/>
    <property type="match status" value="1"/>
</dbReference>
<keyword evidence="5" id="KW-0442">Lipid degradation</keyword>
<evidence type="ECO:0000256" key="1">
    <source>
        <dbReference type="ARBA" id="ARBA00001913"/>
    </source>
</evidence>
<feature type="compositionally biased region" description="Polar residues" evidence="8">
    <location>
        <begin position="237"/>
        <end position="260"/>
    </location>
</feature>
<keyword evidence="6" id="KW-0443">Lipid metabolism</keyword>
<evidence type="ECO:0000313" key="11">
    <source>
        <dbReference type="EMBL" id="KAK9747280.1"/>
    </source>
</evidence>
<evidence type="ECO:0000256" key="2">
    <source>
        <dbReference type="ARBA" id="ARBA00004613"/>
    </source>
</evidence>
<keyword evidence="12" id="KW-1185">Reference proteome</keyword>
<dbReference type="GO" id="GO:0004623">
    <property type="term" value="F:phospholipase A2 activity"/>
    <property type="evidence" value="ECO:0007669"/>
    <property type="project" value="UniProtKB-EC"/>
</dbReference>
<dbReference type="AlphaFoldDB" id="A0AAW1MNT8"/>
<dbReference type="EC" id="3.1.1.4" evidence="3"/>
<comment type="subcellular location">
    <subcellularLocation>
        <location evidence="2">Secreted</location>
    </subcellularLocation>
</comment>
<dbReference type="GO" id="GO:0016042">
    <property type="term" value="P:lipid catabolic process"/>
    <property type="evidence" value="ECO:0007669"/>
    <property type="project" value="UniProtKB-KW"/>
</dbReference>
<evidence type="ECO:0000256" key="5">
    <source>
        <dbReference type="ARBA" id="ARBA00022963"/>
    </source>
</evidence>
<dbReference type="Gene3D" id="1.20.90.10">
    <property type="entry name" value="Phospholipase A2 domain"/>
    <property type="match status" value="1"/>
</dbReference>
<feature type="signal peptide" evidence="9">
    <location>
        <begin position="1"/>
        <end position="18"/>
    </location>
</feature>
<dbReference type="Pfam" id="PF05826">
    <property type="entry name" value="Phospholip_A2_2"/>
    <property type="match status" value="1"/>
</dbReference>
<comment type="caution">
    <text evidence="11">The sequence shown here is derived from an EMBL/GenBank/DDBJ whole genome shotgun (WGS) entry which is preliminary data.</text>
</comment>
<dbReference type="Proteomes" id="UP001458880">
    <property type="component" value="Unassembled WGS sequence"/>
</dbReference>
<feature type="chain" id="PRO_5043799903" description="phospholipase A2" evidence="9">
    <location>
        <begin position="19"/>
        <end position="266"/>
    </location>
</feature>
<dbReference type="GO" id="GO:0005576">
    <property type="term" value="C:extracellular region"/>
    <property type="evidence" value="ECO:0007669"/>
    <property type="project" value="UniProtKB-SubCell"/>
</dbReference>
<evidence type="ECO:0000256" key="8">
    <source>
        <dbReference type="SAM" id="MobiDB-lite"/>
    </source>
</evidence>
<dbReference type="InterPro" id="IPR033113">
    <property type="entry name" value="PLA2_histidine"/>
</dbReference>
<accession>A0AAW1MNT8</accession>